<evidence type="ECO:0000256" key="4">
    <source>
        <dbReference type="ARBA" id="ARBA00022475"/>
    </source>
</evidence>
<evidence type="ECO:0000259" key="9">
    <source>
        <dbReference type="Pfam" id="PF04535"/>
    </source>
</evidence>
<dbReference type="EMBL" id="KK785297">
    <property type="protein sequence ID" value="KDO44503.1"/>
    <property type="molecule type" value="Genomic_DNA"/>
</dbReference>
<keyword evidence="7 8" id="KW-0472">Membrane</keyword>
<feature type="transmembrane region" description="Helical" evidence="8">
    <location>
        <begin position="111"/>
        <end position="136"/>
    </location>
</feature>
<accession>A0A067DNP5</accession>
<dbReference type="STRING" id="2711.A0A067DNP5"/>
<evidence type="ECO:0000256" key="1">
    <source>
        <dbReference type="ARBA" id="ARBA00004651"/>
    </source>
</evidence>
<organism evidence="10 11">
    <name type="scientific">Citrus sinensis</name>
    <name type="common">Sweet orange</name>
    <name type="synonym">Citrus aurantium var. sinensis</name>
    <dbReference type="NCBI Taxonomy" id="2711"/>
    <lineage>
        <taxon>Eukaryota</taxon>
        <taxon>Viridiplantae</taxon>
        <taxon>Streptophyta</taxon>
        <taxon>Embryophyta</taxon>
        <taxon>Tracheophyta</taxon>
        <taxon>Spermatophyta</taxon>
        <taxon>Magnoliopsida</taxon>
        <taxon>eudicotyledons</taxon>
        <taxon>Gunneridae</taxon>
        <taxon>Pentapetalae</taxon>
        <taxon>rosids</taxon>
        <taxon>malvids</taxon>
        <taxon>Sapindales</taxon>
        <taxon>Rutaceae</taxon>
        <taxon>Aurantioideae</taxon>
        <taxon>Citrus</taxon>
    </lineage>
</organism>
<evidence type="ECO:0000256" key="2">
    <source>
        <dbReference type="ARBA" id="ARBA00007651"/>
    </source>
</evidence>
<dbReference type="GO" id="GO:0005886">
    <property type="term" value="C:plasma membrane"/>
    <property type="evidence" value="ECO:0007669"/>
    <property type="project" value="UniProtKB-SubCell"/>
</dbReference>
<gene>
    <name evidence="10" type="ORF">CISIN_1g039472mg</name>
</gene>
<evidence type="ECO:0000256" key="7">
    <source>
        <dbReference type="ARBA" id="ARBA00023136"/>
    </source>
</evidence>
<evidence type="ECO:0000256" key="5">
    <source>
        <dbReference type="ARBA" id="ARBA00022692"/>
    </source>
</evidence>
<feature type="domain" description="Casparian strip membrane protein" evidence="9">
    <location>
        <begin position="64"/>
        <end position="204"/>
    </location>
</feature>
<dbReference type="AlphaFoldDB" id="A0A067DNP5"/>
<name>A0A067DNP5_CITSI</name>
<keyword evidence="4 8" id="KW-1003">Cell membrane</keyword>
<feature type="transmembrane region" description="Helical" evidence="8">
    <location>
        <begin position="191"/>
        <end position="211"/>
    </location>
</feature>
<comment type="similarity">
    <text evidence="2 8">Belongs to the Casparian strip membrane proteins (CASP) family.</text>
</comment>
<evidence type="ECO:0000256" key="6">
    <source>
        <dbReference type="ARBA" id="ARBA00022989"/>
    </source>
</evidence>
<sequence length="221" mass="24861">FSPINNTHSLLLEPHNPLLSLCSLPQHFLCFHLQVFQIYHNMESSQAIKFPQSQPHHQPLKYQKRFHVAQICLRILAIATALAATWVILTSKQHLVIFGIPFDARYSYSSAFKFFAFANVAASAFSLLSLLYLLIVPANYFLLFLHDLFTMSLLLAGCAAATAVGYIGRYGNEHIGWMAICEQFGKFCNKVTASVILSYLSFLCLLVLTIISASRSRQFHA</sequence>
<dbReference type="InterPro" id="IPR006459">
    <property type="entry name" value="CASP/CASPL"/>
</dbReference>
<feature type="transmembrane region" description="Helical" evidence="8">
    <location>
        <begin position="71"/>
        <end position="91"/>
    </location>
</feature>
<comment type="subunit">
    <text evidence="3 8">Homodimer and heterodimers.</text>
</comment>
<keyword evidence="6 8" id="KW-1133">Transmembrane helix</keyword>
<feature type="non-terminal residue" evidence="10">
    <location>
        <position position="1"/>
    </location>
</feature>
<feature type="transmembrane region" description="Helical" evidence="8">
    <location>
        <begin position="148"/>
        <end position="171"/>
    </location>
</feature>
<dbReference type="PANTHER" id="PTHR36488">
    <property type="entry name" value="CASP-LIKE PROTEIN 1U1"/>
    <property type="match status" value="1"/>
</dbReference>
<dbReference type="PaxDb" id="2711-XP_006485175.1"/>
<proteinExistence type="inferred from homology"/>
<dbReference type="PANTHER" id="PTHR36488:SF8">
    <property type="entry name" value="CASP-LIKE PROTEIN 1U1"/>
    <property type="match status" value="1"/>
</dbReference>
<evidence type="ECO:0000313" key="11">
    <source>
        <dbReference type="Proteomes" id="UP000027120"/>
    </source>
</evidence>
<evidence type="ECO:0000256" key="3">
    <source>
        <dbReference type="ARBA" id="ARBA00011489"/>
    </source>
</evidence>
<dbReference type="Pfam" id="PF04535">
    <property type="entry name" value="CASP_dom"/>
    <property type="match status" value="1"/>
</dbReference>
<protein>
    <recommendedName>
        <fullName evidence="8">CASP-like protein</fullName>
    </recommendedName>
</protein>
<dbReference type="InterPro" id="IPR006702">
    <property type="entry name" value="CASP_dom"/>
</dbReference>
<dbReference type="Proteomes" id="UP000027120">
    <property type="component" value="Unassembled WGS sequence"/>
</dbReference>
<comment type="subcellular location">
    <subcellularLocation>
        <location evidence="1 8">Cell membrane</location>
        <topology evidence="1 8">Multi-pass membrane protein</topology>
    </subcellularLocation>
</comment>
<dbReference type="eggNOG" id="ENOG502S695">
    <property type="taxonomic scope" value="Eukaryota"/>
</dbReference>
<keyword evidence="5 8" id="KW-0812">Transmembrane</keyword>
<reference evidence="10 11" key="1">
    <citation type="submission" date="2014-04" db="EMBL/GenBank/DDBJ databases">
        <authorList>
            <consortium name="International Citrus Genome Consortium"/>
            <person name="Gmitter F."/>
            <person name="Chen C."/>
            <person name="Farmerie W."/>
            <person name="Harkins T."/>
            <person name="Desany B."/>
            <person name="Mohiuddin M."/>
            <person name="Kodira C."/>
            <person name="Borodovsky M."/>
            <person name="Lomsadze A."/>
            <person name="Burns P."/>
            <person name="Jenkins J."/>
            <person name="Prochnik S."/>
            <person name="Shu S."/>
            <person name="Chapman J."/>
            <person name="Pitluck S."/>
            <person name="Schmutz J."/>
            <person name="Rokhsar D."/>
        </authorList>
    </citation>
    <scope>NUCLEOTIDE SEQUENCE</scope>
</reference>
<keyword evidence="11" id="KW-1185">Reference proteome</keyword>
<evidence type="ECO:0000256" key="8">
    <source>
        <dbReference type="RuleBase" id="RU361233"/>
    </source>
</evidence>
<evidence type="ECO:0000313" key="10">
    <source>
        <dbReference type="EMBL" id="KDO44503.1"/>
    </source>
</evidence>
<dbReference type="NCBIfam" id="TIGR01569">
    <property type="entry name" value="A_tha_TIGR01569"/>
    <property type="match status" value="1"/>
</dbReference>
<dbReference type="InterPro" id="IPR044173">
    <property type="entry name" value="CASPL"/>
</dbReference>